<comment type="caution">
    <text evidence="13">The sequence shown here is derived from an EMBL/GenBank/DDBJ whole genome shotgun (WGS) entry which is preliminary data.</text>
</comment>
<evidence type="ECO:0000256" key="6">
    <source>
        <dbReference type="ARBA" id="ARBA00023098"/>
    </source>
</evidence>
<dbReference type="InterPro" id="IPR050324">
    <property type="entry name" value="CDP-alcohol_PTase-I"/>
</dbReference>
<evidence type="ECO:0000256" key="5">
    <source>
        <dbReference type="ARBA" id="ARBA00022989"/>
    </source>
</evidence>
<dbReference type="InterPro" id="IPR043130">
    <property type="entry name" value="CDP-OH_PTrfase_TM_dom"/>
</dbReference>
<dbReference type="GO" id="GO:0032049">
    <property type="term" value="P:cardiolipin biosynthetic process"/>
    <property type="evidence" value="ECO:0007669"/>
    <property type="project" value="TreeGrafter"/>
</dbReference>
<evidence type="ECO:0000256" key="1">
    <source>
        <dbReference type="ARBA" id="ARBA00004141"/>
    </source>
</evidence>
<protein>
    <submittedName>
        <fullName evidence="13">Uncharacterized protein</fullName>
    </submittedName>
</protein>
<keyword evidence="14" id="KW-1185">Reference proteome</keyword>
<gene>
    <name evidence="13" type="ORF">H4R18_003441</name>
</gene>
<dbReference type="OrthoDB" id="10020554at2759"/>
<name>A0A9W8HC32_9FUNG</name>
<evidence type="ECO:0000256" key="7">
    <source>
        <dbReference type="ARBA" id="ARBA00023136"/>
    </source>
</evidence>
<comment type="similarity">
    <text evidence="10">Belongs to the CDP-alcohol phosphatidyltransferase class-I family.</text>
</comment>
<dbReference type="GO" id="GO:0005739">
    <property type="term" value="C:mitochondrion"/>
    <property type="evidence" value="ECO:0007669"/>
    <property type="project" value="TreeGrafter"/>
</dbReference>
<dbReference type="GO" id="GO:0016020">
    <property type="term" value="C:membrane"/>
    <property type="evidence" value="ECO:0007669"/>
    <property type="project" value="UniProtKB-SubCell"/>
</dbReference>
<evidence type="ECO:0000256" key="10">
    <source>
        <dbReference type="RuleBase" id="RU003750"/>
    </source>
</evidence>
<dbReference type="InterPro" id="IPR048254">
    <property type="entry name" value="CDP_ALCOHOL_P_TRANSF_CS"/>
</dbReference>
<evidence type="ECO:0000256" key="4">
    <source>
        <dbReference type="ARBA" id="ARBA00022692"/>
    </source>
</evidence>
<keyword evidence="9" id="KW-1208">Phospholipid metabolism</keyword>
<evidence type="ECO:0000313" key="13">
    <source>
        <dbReference type="EMBL" id="KAJ2780459.1"/>
    </source>
</evidence>
<keyword evidence="3 10" id="KW-0808">Transferase</keyword>
<sequence length="293" mass="31026">MNSCTRGAFSRLRVLLGGRLLPAPLIAPRAGRSAGAWARVAETHSPPRLWTRALRTSTAAAAAQQDRRGKGEGGAPDGSHHERVATIPNALTMARILSAPYIGYLVVQGDAGLALAGCVVFGLTDALDGYIARRYDMKSFVGSILDPAADKVLMTTLTAALAYVGLLPTTLAAVIIGRDVALSLAAFVVRWATLPPPKTARRYFDLSIPSVEVRPTQLSKWNTALQLLLVSCTLAAPVLSVAPDCVGLVALQWATGATTVASGIGYLTSRDAVHRLTKAEVARRMPRGRRDKP</sequence>
<dbReference type="PANTHER" id="PTHR14269:SF60">
    <property type="entry name" value="CARDIOLIPIN SYNTHASE (CMP-FORMING)"/>
    <property type="match status" value="1"/>
</dbReference>
<dbReference type="Gene3D" id="1.20.120.1760">
    <property type="match status" value="1"/>
</dbReference>
<dbReference type="AlphaFoldDB" id="A0A9W8HC32"/>
<evidence type="ECO:0000256" key="12">
    <source>
        <dbReference type="SAM" id="Phobius"/>
    </source>
</evidence>
<dbReference type="PROSITE" id="PS00379">
    <property type="entry name" value="CDP_ALCOHOL_P_TRANSF"/>
    <property type="match status" value="1"/>
</dbReference>
<feature type="region of interest" description="Disordered" evidence="11">
    <location>
        <begin position="61"/>
        <end position="82"/>
    </location>
</feature>
<keyword evidence="7 12" id="KW-0472">Membrane</keyword>
<dbReference type="PANTHER" id="PTHR14269">
    <property type="entry name" value="CDP-DIACYLGLYCEROL--GLYCEROL-3-PHOSPHATE 3-PHOSPHATIDYLTRANSFERASE-RELATED"/>
    <property type="match status" value="1"/>
</dbReference>
<proteinExistence type="inferred from homology"/>
<keyword evidence="8" id="KW-0594">Phospholipid biosynthesis</keyword>
<feature type="transmembrane region" description="Helical" evidence="12">
    <location>
        <begin position="148"/>
        <end position="166"/>
    </location>
</feature>
<evidence type="ECO:0000256" key="3">
    <source>
        <dbReference type="ARBA" id="ARBA00022679"/>
    </source>
</evidence>
<evidence type="ECO:0000256" key="2">
    <source>
        <dbReference type="ARBA" id="ARBA00022516"/>
    </source>
</evidence>
<dbReference type="Pfam" id="PF01066">
    <property type="entry name" value="CDP-OH_P_transf"/>
    <property type="match status" value="1"/>
</dbReference>
<keyword evidence="4 12" id="KW-0812">Transmembrane</keyword>
<evidence type="ECO:0000313" key="14">
    <source>
        <dbReference type="Proteomes" id="UP001140217"/>
    </source>
</evidence>
<comment type="subcellular location">
    <subcellularLocation>
        <location evidence="1">Membrane</location>
        <topology evidence="1">Multi-pass membrane protein</topology>
    </subcellularLocation>
</comment>
<dbReference type="GO" id="GO:0043337">
    <property type="term" value="F:cardiolipin synthase (CMP-forming)"/>
    <property type="evidence" value="ECO:0007669"/>
    <property type="project" value="TreeGrafter"/>
</dbReference>
<evidence type="ECO:0000256" key="11">
    <source>
        <dbReference type="SAM" id="MobiDB-lite"/>
    </source>
</evidence>
<dbReference type="InterPro" id="IPR000462">
    <property type="entry name" value="CDP-OH_P_trans"/>
</dbReference>
<accession>A0A9W8HC32</accession>
<dbReference type="Proteomes" id="UP001140217">
    <property type="component" value="Unassembled WGS sequence"/>
</dbReference>
<keyword evidence="5 12" id="KW-1133">Transmembrane helix</keyword>
<feature type="transmembrane region" description="Helical" evidence="12">
    <location>
        <begin position="101"/>
        <end position="127"/>
    </location>
</feature>
<organism evidence="13 14">
    <name type="scientific">Coemansia javaensis</name>
    <dbReference type="NCBI Taxonomy" id="2761396"/>
    <lineage>
        <taxon>Eukaryota</taxon>
        <taxon>Fungi</taxon>
        <taxon>Fungi incertae sedis</taxon>
        <taxon>Zoopagomycota</taxon>
        <taxon>Kickxellomycotina</taxon>
        <taxon>Kickxellomycetes</taxon>
        <taxon>Kickxellales</taxon>
        <taxon>Kickxellaceae</taxon>
        <taxon>Coemansia</taxon>
    </lineage>
</organism>
<dbReference type="EMBL" id="JANBUL010000137">
    <property type="protein sequence ID" value="KAJ2780459.1"/>
    <property type="molecule type" value="Genomic_DNA"/>
</dbReference>
<evidence type="ECO:0000256" key="8">
    <source>
        <dbReference type="ARBA" id="ARBA00023209"/>
    </source>
</evidence>
<keyword evidence="6" id="KW-0443">Lipid metabolism</keyword>
<evidence type="ECO:0000256" key="9">
    <source>
        <dbReference type="ARBA" id="ARBA00023264"/>
    </source>
</evidence>
<reference evidence="13" key="1">
    <citation type="submission" date="2022-07" db="EMBL/GenBank/DDBJ databases">
        <title>Phylogenomic reconstructions and comparative analyses of Kickxellomycotina fungi.</title>
        <authorList>
            <person name="Reynolds N.K."/>
            <person name="Stajich J.E."/>
            <person name="Barry K."/>
            <person name="Grigoriev I.V."/>
            <person name="Crous P."/>
            <person name="Smith M.E."/>
        </authorList>
    </citation>
    <scope>NUCLEOTIDE SEQUENCE</scope>
    <source>
        <strain evidence="13">NBRC 105414</strain>
    </source>
</reference>
<keyword evidence="2" id="KW-0444">Lipid biosynthesis</keyword>